<evidence type="ECO:0000256" key="7">
    <source>
        <dbReference type="RuleBase" id="RU365059"/>
    </source>
</evidence>
<dbReference type="PANTHER" id="PTHR21231:SF7">
    <property type="entry name" value="GPN-LOOP GTPASE 3"/>
    <property type="match status" value="1"/>
</dbReference>
<organism evidence="10">
    <name type="scientific">Thrips palmi</name>
    <name type="common">Melon thrips</name>
    <dbReference type="NCBI Taxonomy" id="161013"/>
    <lineage>
        <taxon>Eukaryota</taxon>
        <taxon>Metazoa</taxon>
        <taxon>Ecdysozoa</taxon>
        <taxon>Arthropoda</taxon>
        <taxon>Hexapoda</taxon>
        <taxon>Insecta</taxon>
        <taxon>Pterygota</taxon>
        <taxon>Neoptera</taxon>
        <taxon>Paraneoptera</taxon>
        <taxon>Thysanoptera</taxon>
        <taxon>Terebrantia</taxon>
        <taxon>Thripoidea</taxon>
        <taxon>Thripidae</taxon>
        <taxon>Thrips</taxon>
    </lineage>
</organism>
<evidence type="ECO:0000313" key="10">
    <source>
        <dbReference type="RefSeq" id="XP_034236627.1"/>
    </source>
</evidence>
<comment type="function">
    <text evidence="1">Small GTPase required for proper localization of RNA polymerase II (RNAPII). May act at an RNAP assembly step prior to nuclear import.</text>
</comment>
<dbReference type="RefSeq" id="XP_034236627.1">
    <property type="nucleotide sequence ID" value="XM_034380736.1"/>
</dbReference>
<evidence type="ECO:0000256" key="5">
    <source>
        <dbReference type="ARBA" id="ARBA00022801"/>
    </source>
</evidence>
<evidence type="ECO:0000313" key="9">
    <source>
        <dbReference type="Proteomes" id="UP000515158"/>
    </source>
</evidence>
<evidence type="ECO:0000256" key="6">
    <source>
        <dbReference type="ARBA" id="ARBA00023134"/>
    </source>
</evidence>
<dbReference type="Gene3D" id="3.40.50.300">
    <property type="entry name" value="P-loop containing nucleotide triphosphate hydrolases"/>
    <property type="match status" value="1"/>
</dbReference>
<dbReference type="InterPro" id="IPR004130">
    <property type="entry name" value="Gpn"/>
</dbReference>
<reference evidence="10" key="1">
    <citation type="submission" date="2025-08" db="UniProtKB">
        <authorList>
            <consortium name="RefSeq"/>
        </authorList>
    </citation>
    <scope>IDENTIFICATION</scope>
    <source>
        <tissue evidence="10">Total insect</tissue>
    </source>
</reference>
<feature type="compositionally biased region" description="Acidic residues" evidence="8">
    <location>
        <begin position="268"/>
        <end position="284"/>
    </location>
</feature>
<protein>
    <recommendedName>
        <fullName evidence="3 7">GPN-loop GTPase 3</fullName>
    </recommendedName>
</protein>
<dbReference type="FunFam" id="3.40.50.300:FF:000616">
    <property type="entry name" value="GPN-loop GTPase 3"/>
    <property type="match status" value="1"/>
</dbReference>
<dbReference type="InterPro" id="IPR027417">
    <property type="entry name" value="P-loop_NTPase"/>
</dbReference>
<evidence type="ECO:0000256" key="1">
    <source>
        <dbReference type="ARBA" id="ARBA00002411"/>
    </source>
</evidence>
<dbReference type="Proteomes" id="UP000515158">
    <property type="component" value="Unplaced"/>
</dbReference>
<dbReference type="GO" id="GO:0005525">
    <property type="term" value="F:GTP binding"/>
    <property type="evidence" value="ECO:0007669"/>
    <property type="project" value="UniProtKB-KW"/>
</dbReference>
<comment type="function">
    <text evidence="7">Small GTPase required for proper nuclear import of RNA polymerase II and III (RNAPII and RNAPIII). May act at an RNAP assembly step prior to nuclear import.</text>
</comment>
<comment type="similarity">
    <text evidence="2 7">Belongs to the GPN-loop GTPase family.</text>
</comment>
<gene>
    <name evidence="10" type="primary">LOC117642490</name>
</gene>
<evidence type="ECO:0000256" key="4">
    <source>
        <dbReference type="ARBA" id="ARBA00022741"/>
    </source>
</evidence>
<accession>A0A6P8YRC7</accession>
<keyword evidence="6 7" id="KW-0342">GTP-binding</keyword>
<dbReference type="GeneID" id="117642490"/>
<dbReference type="KEGG" id="tpal:117642490"/>
<dbReference type="FunCoup" id="A0A6P8YRC7">
    <property type="interactions" value="2031"/>
</dbReference>
<dbReference type="PANTHER" id="PTHR21231">
    <property type="entry name" value="XPA-BINDING PROTEIN 1-RELATED"/>
    <property type="match status" value="1"/>
</dbReference>
<dbReference type="InParanoid" id="A0A6P8YRC7"/>
<dbReference type="OrthoDB" id="5839at2759"/>
<proteinExistence type="inferred from homology"/>
<keyword evidence="9" id="KW-1185">Reference proteome</keyword>
<dbReference type="Pfam" id="PF03029">
    <property type="entry name" value="ATP_bind_1"/>
    <property type="match status" value="1"/>
</dbReference>
<dbReference type="CDD" id="cd17872">
    <property type="entry name" value="GPN3"/>
    <property type="match status" value="1"/>
</dbReference>
<dbReference type="AlphaFoldDB" id="A0A6P8YRC7"/>
<dbReference type="InterPro" id="IPR030228">
    <property type="entry name" value="Gpn3"/>
</dbReference>
<feature type="region of interest" description="Disordered" evidence="8">
    <location>
        <begin position="261"/>
        <end position="284"/>
    </location>
</feature>
<evidence type="ECO:0000256" key="3">
    <source>
        <dbReference type="ARBA" id="ARBA00014587"/>
    </source>
</evidence>
<keyword evidence="4 7" id="KW-0547">Nucleotide-binding</keyword>
<dbReference type="GO" id="GO:0003924">
    <property type="term" value="F:GTPase activity"/>
    <property type="evidence" value="ECO:0007669"/>
    <property type="project" value="TreeGrafter"/>
</dbReference>
<name>A0A6P8YRC7_THRPL</name>
<comment type="subunit">
    <text evidence="7">Binds to RNA polymerase II (RNAPII).</text>
</comment>
<evidence type="ECO:0000256" key="2">
    <source>
        <dbReference type="ARBA" id="ARBA00005290"/>
    </source>
</evidence>
<evidence type="ECO:0000256" key="8">
    <source>
        <dbReference type="SAM" id="MobiDB-lite"/>
    </source>
</evidence>
<keyword evidence="5 7" id="KW-0378">Hydrolase</keyword>
<dbReference type="SUPFAM" id="SSF52540">
    <property type="entry name" value="P-loop containing nucleoside triphosphate hydrolases"/>
    <property type="match status" value="1"/>
</dbReference>
<sequence length="284" mass="32173">MRYGQIVLGPAGSGKSTYCSTIVRHAADARKIVEVVNLDPAAEYFDYEPLADIRELIHVDDAMQDEDMHFGPNGGLVFCMEYLLENLDWLEEQLGDSDDDYILFDCPGQIELYTHMTVIRQFAEVLTQKLNFRLCAVFLLDSQFLVDGPKFLSGTMTALSVMVNLELPHLNIITKMDLLSKAARKQLDNYLEPDPHVLLSELADSSSKWNQKHAKLSEALGKLIEDYSLVRFCPLNIRDEESIADVLLTIDNIIQYGEDNDVKTRDFEEPDPDDNEESADAFNI</sequence>